<evidence type="ECO:0000259" key="3">
    <source>
        <dbReference type="Pfam" id="PF05729"/>
    </source>
</evidence>
<feature type="domain" description="NACHT-NTPase and P-loop NTPases N-terminal" evidence="4">
    <location>
        <begin position="14"/>
        <end position="135"/>
    </location>
</feature>
<feature type="compositionally biased region" description="Low complexity" evidence="1">
    <location>
        <begin position="180"/>
        <end position="196"/>
    </location>
</feature>
<gene>
    <name evidence="5" type="ORF">SEUCBS140593_001888</name>
</gene>
<proteinExistence type="predicted"/>
<evidence type="ECO:0000256" key="1">
    <source>
        <dbReference type="SAM" id="MobiDB-lite"/>
    </source>
</evidence>
<dbReference type="InterPro" id="IPR031352">
    <property type="entry name" value="SesA"/>
</dbReference>
<dbReference type="Pfam" id="PF17107">
    <property type="entry name" value="SesA"/>
    <property type="match status" value="1"/>
</dbReference>
<dbReference type="PANTHER" id="PTHR46082:SF6">
    <property type="entry name" value="AAA+ ATPASE DOMAIN-CONTAINING PROTEIN-RELATED"/>
    <property type="match status" value="1"/>
</dbReference>
<feature type="signal peptide" evidence="2">
    <location>
        <begin position="1"/>
        <end position="23"/>
    </location>
</feature>
<dbReference type="InterPro" id="IPR053137">
    <property type="entry name" value="NLR-like"/>
</dbReference>
<protein>
    <recommendedName>
        <fullName evidence="7">NACHT-NTPase and P-loop NTPases N-terminal domain-containing protein</fullName>
    </recommendedName>
</protein>
<sequence length="443" mass="49429">MTGVVEAGTVLGLISAIIAICEAAEEIYEAAGDLKGLPKKFRTAAEQIPLVYYTLGLAETDIKANKVGKEALQSVIPVLEQCKGSAASLKEIFDKTLPGKDDSTAKRVFSGVKILYKSNKVKSYMEDVFQNLQLLAEHQVFQDAKTLGQITEAIEQLENASDEQEQSQFVNSGAGSINANTSSGTQNNNNNTGSGQMYNAQTQHFVKPNYSNQKHPTGGVWMVPFERNDSFTSRDDELKTVRLLLFKQDRTAKVAITGLGGIGKTHLVLELLYRIREEEEYKHCSVLWIPAMSEESLSQAYLEAAKELGIPGWDDKSADVKQLVQHHLGDKATGKWILVFDNADEISMWLDAPHPNSRRLLDYLPKNSQGSIIFTTRNAKLADELANHHVVEVLDMGETGGKKVLRNYLRNQDLLKNEEDTIFRKRYFRQANLETKRPMLLAH</sequence>
<keyword evidence="6" id="KW-1185">Reference proteome</keyword>
<dbReference type="PANTHER" id="PTHR46082">
    <property type="entry name" value="ATP/GTP-BINDING PROTEIN-RELATED"/>
    <property type="match status" value="1"/>
</dbReference>
<dbReference type="Pfam" id="PF05729">
    <property type="entry name" value="NACHT"/>
    <property type="match status" value="1"/>
</dbReference>
<reference evidence="5 6" key="1">
    <citation type="submission" date="2024-01" db="EMBL/GenBank/DDBJ databases">
        <authorList>
            <person name="Allen C."/>
            <person name="Tagirdzhanova G."/>
        </authorList>
    </citation>
    <scope>NUCLEOTIDE SEQUENCE [LARGE SCALE GENOMIC DNA]</scope>
</reference>
<feature type="domain" description="NACHT" evidence="3">
    <location>
        <begin position="254"/>
        <end position="411"/>
    </location>
</feature>
<name>A0ABP0B1X4_9PEZI</name>
<dbReference type="Gene3D" id="3.40.50.300">
    <property type="entry name" value="P-loop containing nucleotide triphosphate hydrolases"/>
    <property type="match status" value="1"/>
</dbReference>
<dbReference type="Proteomes" id="UP001642482">
    <property type="component" value="Unassembled WGS sequence"/>
</dbReference>
<feature type="chain" id="PRO_5047006076" description="NACHT-NTPase and P-loop NTPases N-terminal domain-containing protein" evidence="2">
    <location>
        <begin position="24"/>
        <end position="443"/>
    </location>
</feature>
<evidence type="ECO:0000259" key="4">
    <source>
        <dbReference type="Pfam" id="PF17107"/>
    </source>
</evidence>
<dbReference type="EMBL" id="CAWUHD010000011">
    <property type="protein sequence ID" value="CAK7213537.1"/>
    <property type="molecule type" value="Genomic_DNA"/>
</dbReference>
<keyword evidence="2" id="KW-0732">Signal</keyword>
<evidence type="ECO:0000313" key="5">
    <source>
        <dbReference type="EMBL" id="CAK7213537.1"/>
    </source>
</evidence>
<feature type="region of interest" description="Disordered" evidence="1">
    <location>
        <begin position="158"/>
        <end position="196"/>
    </location>
</feature>
<comment type="caution">
    <text evidence="5">The sequence shown here is derived from an EMBL/GenBank/DDBJ whole genome shotgun (WGS) entry which is preliminary data.</text>
</comment>
<dbReference type="InterPro" id="IPR007111">
    <property type="entry name" value="NACHT_NTPase"/>
</dbReference>
<evidence type="ECO:0000256" key="2">
    <source>
        <dbReference type="SAM" id="SignalP"/>
    </source>
</evidence>
<organism evidence="5 6">
    <name type="scientific">Sporothrix eucalyptigena</name>
    <dbReference type="NCBI Taxonomy" id="1812306"/>
    <lineage>
        <taxon>Eukaryota</taxon>
        <taxon>Fungi</taxon>
        <taxon>Dikarya</taxon>
        <taxon>Ascomycota</taxon>
        <taxon>Pezizomycotina</taxon>
        <taxon>Sordariomycetes</taxon>
        <taxon>Sordariomycetidae</taxon>
        <taxon>Ophiostomatales</taxon>
        <taxon>Ophiostomataceae</taxon>
        <taxon>Sporothrix</taxon>
    </lineage>
</organism>
<dbReference type="InterPro" id="IPR027417">
    <property type="entry name" value="P-loop_NTPase"/>
</dbReference>
<feature type="compositionally biased region" description="Polar residues" evidence="1">
    <location>
        <begin position="166"/>
        <end position="179"/>
    </location>
</feature>
<evidence type="ECO:0000313" key="6">
    <source>
        <dbReference type="Proteomes" id="UP001642482"/>
    </source>
</evidence>
<accession>A0ABP0B1X4</accession>
<dbReference type="SUPFAM" id="SSF52540">
    <property type="entry name" value="P-loop containing nucleoside triphosphate hydrolases"/>
    <property type="match status" value="1"/>
</dbReference>
<evidence type="ECO:0008006" key="7">
    <source>
        <dbReference type="Google" id="ProtNLM"/>
    </source>
</evidence>